<dbReference type="Gene3D" id="3.40.50.410">
    <property type="entry name" value="von Willebrand factor, type A domain"/>
    <property type="match status" value="1"/>
</dbReference>
<dbReference type="OrthoDB" id="10264538at2759"/>
<dbReference type="InterPro" id="IPR002035">
    <property type="entry name" value="VWF_A"/>
</dbReference>
<name>A0A0C3FZH8_PILCF</name>
<dbReference type="Pfam" id="PF14624">
    <property type="entry name" value="Vwaint"/>
    <property type="match status" value="1"/>
</dbReference>
<accession>A0A0C3FZH8</accession>
<dbReference type="Pfam" id="PF13519">
    <property type="entry name" value="VWA_2"/>
    <property type="match status" value="1"/>
</dbReference>
<feature type="domain" description="VWFA" evidence="1">
    <location>
        <begin position="62"/>
        <end position="243"/>
    </location>
</feature>
<dbReference type="PROSITE" id="PS50234">
    <property type="entry name" value="VWFA"/>
    <property type="match status" value="1"/>
</dbReference>
<gene>
    <name evidence="2" type="ORF">PILCRDRAFT_7030</name>
</gene>
<dbReference type="InterPro" id="IPR051266">
    <property type="entry name" value="CLCR"/>
</dbReference>
<dbReference type="EMBL" id="KN832990">
    <property type="protein sequence ID" value="KIM83616.1"/>
    <property type="molecule type" value="Genomic_DNA"/>
</dbReference>
<dbReference type="STRING" id="765440.A0A0C3FZH8"/>
<dbReference type="SUPFAM" id="SSF51294">
    <property type="entry name" value="Hedgehog/intein (Hint) domain"/>
    <property type="match status" value="1"/>
</dbReference>
<dbReference type="Proteomes" id="UP000054166">
    <property type="component" value="Unassembled WGS sequence"/>
</dbReference>
<evidence type="ECO:0000313" key="2">
    <source>
        <dbReference type="EMBL" id="KIM83616.1"/>
    </source>
</evidence>
<organism evidence="2 3">
    <name type="scientific">Piloderma croceum (strain F 1598)</name>
    <dbReference type="NCBI Taxonomy" id="765440"/>
    <lineage>
        <taxon>Eukaryota</taxon>
        <taxon>Fungi</taxon>
        <taxon>Dikarya</taxon>
        <taxon>Basidiomycota</taxon>
        <taxon>Agaricomycotina</taxon>
        <taxon>Agaricomycetes</taxon>
        <taxon>Agaricomycetidae</taxon>
        <taxon>Atheliales</taxon>
        <taxon>Atheliaceae</taxon>
        <taxon>Piloderma</taxon>
    </lineage>
</organism>
<dbReference type="PANTHER" id="PTHR10579">
    <property type="entry name" value="CALCIUM-ACTIVATED CHLORIDE CHANNEL REGULATOR"/>
    <property type="match status" value="1"/>
</dbReference>
<reference evidence="2 3" key="1">
    <citation type="submission" date="2014-04" db="EMBL/GenBank/DDBJ databases">
        <authorList>
            <consortium name="DOE Joint Genome Institute"/>
            <person name="Kuo A."/>
            <person name="Tarkka M."/>
            <person name="Buscot F."/>
            <person name="Kohler A."/>
            <person name="Nagy L.G."/>
            <person name="Floudas D."/>
            <person name="Copeland A."/>
            <person name="Barry K.W."/>
            <person name="Cichocki N."/>
            <person name="Veneault-Fourrey C."/>
            <person name="LaButti K."/>
            <person name="Lindquist E.A."/>
            <person name="Lipzen A."/>
            <person name="Lundell T."/>
            <person name="Morin E."/>
            <person name="Murat C."/>
            <person name="Sun H."/>
            <person name="Tunlid A."/>
            <person name="Henrissat B."/>
            <person name="Grigoriev I.V."/>
            <person name="Hibbett D.S."/>
            <person name="Martin F."/>
            <person name="Nordberg H.P."/>
            <person name="Cantor M.N."/>
            <person name="Hua S.X."/>
        </authorList>
    </citation>
    <scope>NUCLEOTIDE SEQUENCE [LARGE SCALE GENOMIC DNA]</scope>
    <source>
        <strain evidence="2 3">F 1598</strain>
    </source>
</reference>
<sequence>MQIKASTISTSSMSTSVEQTDPSVAIALSADPESNKLLITLTPPKQPTSLYHSSTTNRAALNICCVIDVSGSMSSEAPIPVDPAKGGQVERTGLSVLDVVKHSLRTIIATMKEDDRIALVTFSDRAEIVVGLTNMTSSGKKTVLGAIDHLNPHGSTNLWDGLKAGMNLLNEDFTKNSCEDVAPSHHISTLFILTDGMPNVHPPRGHIPMLKSYLDAHSTTQPFSISTFGFGYSLDTPLLLEIAQVGGGGYGFIPDSGMVGTVFVHAVANAYSTYAPRAKVDVEVPDGTDVRVSGGLPVIKASWGVQIDAGDIQFGQSRHYILSFGTIPTTIAATARYRPFNSAHDVNSDTVILDNTATPDQAGIGYHTARLDLVEILFATKATNLSASINALELLQRRITVSPVLANHADALAVAQDASGEGLLALRPVNFGRWGRHYFPSLARAHQRQQCGNFRDPGLQVYGRDSPVFVEERDHLDAAFDALPPPTPSVPFSYSGPGRPQGNGGPHHLSSMAAYRSPVGPCFSAHCLLTSIGGTQVRVEQLKRGMEVMTLKGLRKVAAVVRTASPSGEEHLCRIGDGLEITPWHPIRAQQDKWVFPVDIVAPQTRTCDAVYSILLVSNDANDADAHSVSIGGVWCVTLGHGLITSKSGDIRAHPFLGSYEKVLKEISNLDGFYDVDGVVKSSGTKRAVDGKICGFIGETEGQQGGNLYRSRSAVYS</sequence>
<evidence type="ECO:0000313" key="3">
    <source>
        <dbReference type="Proteomes" id="UP000054166"/>
    </source>
</evidence>
<dbReference type="PANTHER" id="PTHR10579:SF156">
    <property type="entry name" value="VWFA DOMAIN-CONTAINING PROTEIN"/>
    <property type="match status" value="1"/>
</dbReference>
<reference evidence="3" key="2">
    <citation type="submission" date="2015-01" db="EMBL/GenBank/DDBJ databases">
        <title>Evolutionary Origins and Diversification of the Mycorrhizal Mutualists.</title>
        <authorList>
            <consortium name="DOE Joint Genome Institute"/>
            <consortium name="Mycorrhizal Genomics Consortium"/>
            <person name="Kohler A."/>
            <person name="Kuo A."/>
            <person name="Nagy L.G."/>
            <person name="Floudas D."/>
            <person name="Copeland A."/>
            <person name="Barry K.W."/>
            <person name="Cichocki N."/>
            <person name="Veneault-Fourrey C."/>
            <person name="LaButti K."/>
            <person name="Lindquist E.A."/>
            <person name="Lipzen A."/>
            <person name="Lundell T."/>
            <person name="Morin E."/>
            <person name="Murat C."/>
            <person name="Riley R."/>
            <person name="Ohm R."/>
            <person name="Sun H."/>
            <person name="Tunlid A."/>
            <person name="Henrissat B."/>
            <person name="Grigoriev I.V."/>
            <person name="Hibbett D.S."/>
            <person name="Martin F."/>
        </authorList>
    </citation>
    <scope>NUCLEOTIDE SEQUENCE [LARGE SCALE GENOMIC DNA]</scope>
    <source>
        <strain evidence="3">F 1598</strain>
    </source>
</reference>
<evidence type="ECO:0000259" key="1">
    <source>
        <dbReference type="PROSITE" id="PS50234"/>
    </source>
</evidence>
<dbReference type="InterPro" id="IPR039510">
    <property type="entry name" value="Vint_dom"/>
</dbReference>
<dbReference type="InParanoid" id="A0A0C3FZH8"/>
<dbReference type="SMART" id="SM00327">
    <property type="entry name" value="VWA"/>
    <property type="match status" value="1"/>
</dbReference>
<protein>
    <recommendedName>
        <fullName evidence="1">VWFA domain-containing protein</fullName>
    </recommendedName>
</protein>
<dbReference type="AlphaFoldDB" id="A0A0C3FZH8"/>
<proteinExistence type="predicted"/>
<dbReference type="InterPro" id="IPR032838">
    <property type="entry name" value="Vwaint_dom"/>
</dbReference>
<dbReference type="Pfam" id="PF14623">
    <property type="entry name" value="Vint"/>
    <property type="match status" value="1"/>
</dbReference>
<dbReference type="HOGENOM" id="CLU_013635_0_0_1"/>
<keyword evidence="3" id="KW-1185">Reference proteome</keyword>
<dbReference type="InterPro" id="IPR036844">
    <property type="entry name" value="Hint_dom_sf"/>
</dbReference>
<dbReference type="InterPro" id="IPR036465">
    <property type="entry name" value="vWFA_dom_sf"/>
</dbReference>
<dbReference type="SUPFAM" id="SSF53300">
    <property type="entry name" value="vWA-like"/>
    <property type="match status" value="1"/>
</dbReference>